<evidence type="ECO:0000256" key="2">
    <source>
        <dbReference type="ARBA" id="ARBA00022692"/>
    </source>
</evidence>
<dbReference type="Pfam" id="PF02600">
    <property type="entry name" value="DsbB"/>
    <property type="match status" value="1"/>
</dbReference>
<protein>
    <recommendedName>
        <fullName evidence="8">Disulfide bond formation protein DsbB</fullName>
    </recommendedName>
</protein>
<keyword evidence="3 5" id="KW-1133">Transmembrane helix</keyword>
<accession>E3I6B9</accession>
<evidence type="ECO:0000256" key="1">
    <source>
        <dbReference type="ARBA" id="ARBA00004141"/>
    </source>
</evidence>
<dbReference type="AlphaFoldDB" id="E3I6B9"/>
<dbReference type="Gene3D" id="1.20.1550.10">
    <property type="entry name" value="DsbB-like"/>
    <property type="match status" value="1"/>
</dbReference>
<reference evidence="7" key="1">
    <citation type="journal article" date="2011" name="J. Bacteriol.">
        <title>Genome sequences of eight morphologically diverse alphaproteobacteria.</title>
        <authorList>
            <consortium name="US DOE Joint Genome Institute"/>
            <person name="Brown P.J."/>
            <person name="Kysela D.T."/>
            <person name="Buechlein A."/>
            <person name="Hemmerich C."/>
            <person name="Brun Y.V."/>
        </authorList>
    </citation>
    <scope>NUCLEOTIDE SEQUENCE [LARGE SCALE GENOMIC DNA]</scope>
    <source>
        <strain evidence="7">ATCC 17100 / ATH 3.1.1 / DSM 162 / LMG 4299</strain>
    </source>
</reference>
<feature type="transmembrane region" description="Helical" evidence="5">
    <location>
        <begin position="20"/>
        <end position="42"/>
    </location>
</feature>
<evidence type="ECO:0000256" key="5">
    <source>
        <dbReference type="SAM" id="Phobius"/>
    </source>
</evidence>
<evidence type="ECO:0000313" key="6">
    <source>
        <dbReference type="EMBL" id="ADP69480.1"/>
    </source>
</evidence>
<dbReference type="HOGENOM" id="CLU_098660_0_0_5"/>
<organism evidence="6 7">
    <name type="scientific">Rhodomicrobium vannielii (strain ATCC 17100 / DSM 162 / LMG 4299 / NCIMB 10020 / ATH 3.1.1)</name>
    <dbReference type="NCBI Taxonomy" id="648757"/>
    <lineage>
        <taxon>Bacteria</taxon>
        <taxon>Pseudomonadati</taxon>
        <taxon>Pseudomonadota</taxon>
        <taxon>Alphaproteobacteria</taxon>
        <taxon>Hyphomicrobiales</taxon>
        <taxon>Hyphomicrobiaceae</taxon>
        <taxon>Rhodomicrobium</taxon>
    </lineage>
</organism>
<dbReference type="RefSeq" id="WP_013417887.1">
    <property type="nucleotide sequence ID" value="NC_014664.1"/>
</dbReference>
<dbReference type="EMBL" id="CP002292">
    <property type="protein sequence ID" value="ADP69480.1"/>
    <property type="molecule type" value="Genomic_DNA"/>
</dbReference>
<dbReference type="eggNOG" id="COG1495">
    <property type="taxonomic scope" value="Bacteria"/>
</dbReference>
<dbReference type="GO" id="GO:0006457">
    <property type="term" value="P:protein folding"/>
    <property type="evidence" value="ECO:0007669"/>
    <property type="project" value="InterPro"/>
</dbReference>
<dbReference type="Proteomes" id="UP000001399">
    <property type="component" value="Chromosome"/>
</dbReference>
<proteinExistence type="predicted"/>
<dbReference type="KEGG" id="rva:Rvan_0190"/>
<dbReference type="GO" id="GO:0015035">
    <property type="term" value="F:protein-disulfide reductase activity"/>
    <property type="evidence" value="ECO:0007669"/>
    <property type="project" value="InterPro"/>
</dbReference>
<dbReference type="OrthoDB" id="9808637at2"/>
<feature type="transmembrane region" description="Helical" evidence="5">
    <location>
        <begin position="78"/>
        <end position="99"/>
    </location>
</feature>
<gene>
    <name evidence="6" type="ordered locus">Rvan_0190</name>
</gene>
<keyword evidence="4 5" id="KW-0472">Membrane</keyword>
<comment type="subcellular location">
    <subcellularLocation>
        <location evidence="1">Membrane</location>
        <topology evidence="1">Multi-pass membrane protein</topology>
    </subcellularLocation>
</comment>
<dbReference type="InterPro" id="IPR024199">
    <property type="entry name" value="Uncharacterised_DsbB"/>
</dbReference>
<name>E3I6B9_RHOVT</name>
<feature type="transmembrane region" description="Helical" evidence="5">
    <location>
        <begin position="54"/>
        <end position="71"/>
    </location>
</feature>
<evidence type="ECO:0008006" key="8">
    <source>
        <dbReference type="Google" id="ProtNLM"/>
    </source>
</evidence>
<dbReference type="STRING" id="648757.Rvan_0190"/>
<dbReference type="InterPro" id="IPR003752">
    <property type="entry name" value="DiS_bond_form_DsbB/BdbC"/>
</dbReference>
<evidence type="ECO:0000313" key="7">
    <source>
        <dbReference type="Proteomes" id="UP000001399"/>
    </source>
</evidence>
<evidence type="ECO:0000256" key="3">
    <source>
        <dbReference type="ARBA" id="ARBA00022989"/>
    </source>
</evidence>
<keyword evidence="2 5" id="KW-0812">Transmembrane</keyword>
<feature type="transmembrane region" description="Helical" evidence="5">
    <location>
        <begin position="147"/>
        <end position="167"/>
    </location>
</feature>
<sequence>MSYNSATAAGERASFDARSAAIVIAAVSIISLAAAWLFELYGYKPCPLCLEERVPYYAGIPGGILAAWFATRAPRIAVVILAAIALAFLYNAGLSVYHAGAEWKLWPGPDTCASDGTFKPGALLQSLRSNAVVRCDEAALRIWGVSLAGYNVLISAALAAVAAFGIWRSRTRKR</sequence>
<dbReference type="GO" id="GO:0016020">
    <property type="term" value="C:membrane"/>
    <property type="evidence" value="ECO:0007669"/>
    <property type="project" value="UniProtKB-SubCell"/>
</dbReference>
<dbReference type="SUPFAM" id="SSF158442">
    <property type="entry name" value="DsbB-like"/>
    <property type="match status" value="1"/>
</dbReference>
<evidence type="ECO:0000256" key="4">
    <source>
        <dbReference type="ARBA" id="ARBA00023136"/>
    </source>
</evidence>
<dbReference type="PIRSF" id="PIRSF033913">
    <property type="entry name" value="S-S_format_DsbB"/>
    <property type="match status" value="1"/>
</dbReference>
<dbReference type="InterPro" id="IPR023380">
    <property type="entry name" value="DsbB-like_sf"/>
</dbReference>
<keyword evidence="7" id="KW-1185">Reference proteome</keyword>